<dbReference type="Proteomes" id="UP000325576">
    <property type="component" value="Unassembled WGS sequence"/>
</dbReference>
<sequence>MPNVTVKFGGSDPETADLARRALQPVLDSIYRTYRRKPLPFVEAALKRAGRGSFSQAGIERFANYISRGDRPILTK</sequence>
<reference evidence="1 2" key="1">
    <citation type="journal article" date="2017" name="Poromechanics V (2013)">
        <title>Genomic Characterization of the Arsenic-Tolerant Actinobacterium, &lt;i&gt;Rhodococcus erythropolis&lt;/i&gt; S43.</title>
        <authorList>
            <person name="Retamal-Morales G."/>
            <person name="Mehnert M."/>
            <person name="Schwabe R."/>
            <person name="Tischler D."/>
            <person name="Schloemann M."/>
            <person name="Levican G.J."/>
        </authorList>
    </citation>
    <scope>NUCLEOTIDE SEQUENCE [LARGE SCALE GENOMIC DNA]</scope>
    <source>
        <strain evidence="1 2">S43</strain>
    </source>
</reference>
<name>A0A0C2WH82_RHOER</name>
<comment type="caution">
    <text evidence="1">The sequence shown here is derived from an EMBL/GenBank/DDBJ whole genome shotgun (WGS) entry which is preliminary data.</text>
</comment>
<gene>
    <name evidence="1" type="ORF">BS297_18645</name>
</gene>
<dbReference type="EMBL" id="MRBO01000500">
    <property type="protein sequence ID" value="KAB2583821.1"/>
    <property type="molecule type" value="Genomic_DNA"/>
</dbReference>
<proteinExistence type="predicted"/>
<evidence type="ECO:0000313" key="2">
    <source>
        <dbReference type="Proteomes" id="UP000325576"/>
    </source>
</evidence>
<evidence type="ECO:0000313" key="1">
    <source>
        <dbReference type="EMBL" id="KAB2583821.1"/>
    </source>
</evidence>
<protein>
    <submittedName>
        <fullName evidence="1">Uncharacterized protein</fullName>
    </submittedName>
</protein>
<organism evidence="1 2">
    <name type="scientific">Rhodococcus erythropolis</name>
    <name type="common">Arthrobacter picolinophilus</name>
    <dbReference type="NCBI Taxonomy" id="1833"/>
    <lineage>
        <taxon>Bacteria</taxon>
        <taxon>Bacillati</taxon>
        <taxon>Actinomycetota</taxon>
        <taxon>Actinomycetes</taxon>
        <taxon>Mycobacteriales</taxon>
        <taxon>Nocardiaceae</taxon>
        <taxon>Rhodococcus</taxon>
        <taxon>Rhodococcus erythropolis group</taxon>
    </lineage>
</organism>
<dbReference type="AlphaFoldDB" id="A0A0C2WH82"/>
<accession>A0A0C2WH82</accession>